<dbReference type="InterPro" id="IPR036047">
    <property type="entry name" value="F-box-like_dom_sf"/>
</dbReference>
<dbReference type="OrthoDB" id="674561at2759"/>
<organism evidence="2 3">
    <name type="scientific">Eragrostis curvula</name>
    <name type="common">weeping love grass</name>
    <dbReference type="NCBI Taxonomy" id="38414"/>
    <lineage>
        <taxon>Eukaryota</taxon>
        <taxon>Viridiplantae</taxon>
        <taxon>Streptophyta</taxon>
        <taxon>Embryophyta</taxon>
        <taxon>Tracheophyta</taxon>
        <taxon>Spermatophyta</taxon>
        <taxon>Magnoliopsida</taxon>
        <taxon>Liliopsida</taxon>
        <taxon>Poales</taxon>
        <taxon>Poaceae</taxon>
        <taxon>PACMAD clade</taxon>
        <taxon>Chloridoideae</taxon>
        <taxon>Eragrostideae</taxon>
        <taxon>Eragrostidinae</taxon>
        <taxon>Eragrostis</taxon>
    </lineage>
</organism>
<feature type="non-terminal residue" evidence="2">
    <location>
        <position position="412"/>
    </location>
</feature>
<accession>A0A5J9WMA4</accession>
<dbReference type="SMART" id="SM00256">
    <property type="entry name" value="FBOX"/>
    <property type="match status" value="1"/>
</dbReference>
<dbReference type="SUPFAM" id="SSF81383">
    <property type="entry name" value="F-box domain"/>
    <property type="match status" value="1"/>
</dbReference>
<evidence type="ECO:0000259" key="1">
    <source>
        <dbReference type="SMART" id="SM00256"/>
    </source>
</evidence>
<dbReference type="Proteomes" id="UP000324897">
    <property type="component" value="Chromosome 6"/>
</dbReference>
<dbReference type="Gramene" id="TVU49066">
    <property type="protein sequence ID" value="TVU49066"/>
    <property type="gene ID" value="EJB05_00357"/>
</dbReference>
<evidence type="ECO:0000313" key="2">
    <source>
        <dbReference type="EMBL" id="TVU49066.1"/>
    </source>
</evidence>
<dbReference type="Gene3D" id="1.20.1280.50">
    <property type="match status" value="1"/>
</dbReference>
<dbReference type="EMBL" id="RWGY01000002">
    <property type="protein sequence ID" value="TVU49066.1"/>
    <property type="molecule type" value="Genomic_DNA"/>
</dbReference>
<dbReference type="AlphaFoldDB" id="A0A5J9WMA4"/>
<name>A0A5J9WMA4_9POAL</name>
<dbReference type="CDD" id="cd09917">
    <property type="entry name" value="F-box_SF"/>
    <property type="match status" value="1"/>
</dbReference>
<proteinExistence type="predicted"/>
<sequence length="412" mass="46150">MDRRRNIEKAAAGVVPAPCVDDIPEDLLEVILRRLDSPICLIRAASTCKRWRGIIVADDDGVAFLRRARTLHPHPRTSTIVGHYHQRATTIEFIPTSPIDPSRFSLDFLLPLGETAKWELKDCHGGLVLLLQLIEPRYLVVCDPLTRWYRKLNVSTRRRDQLNGNFFLIEGEDGSAISGTNFRVFYRFHDVNAIRSCVFSTAGDDRGAGGGWCAVPPSKDDTKTEQVSLAGRVEGSLYMGTECGRLMDTSEFACAFLLNGEEEDISISNFRVFVRFFEGPRACVFSTADAGGGWRFLWRSEDDLDSECDALLADRVDGSVYFWTICGCVLQLVDDDDANYDFAEADLPSRVDMSRGYYSTYGIVESSRSPSRPCIVHVYLDELEVFGRRDHGEWVLEHSIHRLSEATPGAAG</sequence>
<dbReference type="InterPro" id="IPR001810">
    <property type="entry name" value="F-box_dom"/>
</dbReference>
<evidence type="ECO:0000313" key="3">
    <source>
        <dbReference type="Proteomes" id="UP000324897"/>
    </source>
</evidence>
<dbReference type="Pfam" id="PF12937">
    <property type="entry name" value="F-box-like"/>
    <property type="match status" value="1"/>
</dbReference>
<protein>
    <recommendedName>
        <fullName evidence="1">F-box domain-containing protein</fullName>
    </recommendedName>
</protein>
<gene>
    <name evidence="2" type="ORF">EJB05_00357</name>
</gene>
<feature type="domain" description="F-box" evidence="1">
    <location>
        <begin position="23"/>
        <end position="64"/>
    </location>
</feature>
<keyword evidence="3" id="KW-1185">Reference proteome</keyword>
<feature type="non-terminal residue" evidence="2">
    <location>
        <position position="1"/>
    </location>
</feature>
<reference evidence="2 3" key="1">
    <citation type="journal article" date="2019" name="Sci. Rep.">
        <title>A high-quality genome of Eragrostis curvula grass provides insights into Poaceae evolution and supports new strategies to enhance forage quality.</title>
        <authorList>
            <person name="Carballo J."/>
            <person name="Santos B.A.C.M."/>
            <person name="Zappacosta D."/>
            <person name="Garbus I."/>
            <person name="Selva J.P."/>
            <person name="Gallo C.A."/>
            <person name="Diaz A."/>
            <person name="Albertini E."/>
            <person name="Caccamo M."/>
            <person name="Echenique V."/>
        </authorList>
    </citation>
    <scope>NUCLEOTIDE SEQUENCE [LARGE SCALE GENOMIC DNA]</scope>
    <source>
        <strain evidence="3">cv. Victoria</strain>
        <tissue evidence="2">Leaf</tissue>
    </source>
</reference>
<comment type="caution">
    <text evidence="2">The sequence shown here is derived from an EMBL/GenBank/DDBJ whole genome shotgun (WGS) entry which is preliminary data.</text>
</comment>
<dbReference type="PANTHER" id="PTHR33207">
    <property type="entry name" value="F-BOX DOMAIN CONTAINING PROTEIN-RELATED"/>
    <property type="match status" value="1"/>
</dbReference>